<dbReference type="PANTHER" id="PTHR46558:SF4">
    <property type="entry name" value="DNA-BIDING PHAGE PROTEIN"/>
    <property type="match status" value="1"/>
</dbReference>
<evidence type="ECO:0000256" key="1">
    <source>
        <dbReference type="ARBA" id="ARBA00023125"/>
    </source>
</evidence>
<dbReference type="PANTHER" id="PTHR46558">
    <property type="entry name" value="TRACRIPTIONAL REGULATORY PROTEIN-RELATED-RELATED"/>
    <property type="match status" value="1"/>
</dbReference>
<keyword evidence="4" id="KW-1185">Reference proteome</keyword>
<dbReference type="GO" id="GO:0003677">
    <property type="term" value="F:DNA binding"/>
    <property type="evidence" value="ECO:0007669"/>
    <property type="project" value="UniProtKB-KW"/>
</dbReference>
<sequence>MPIEKSTVGQRLRILRENCGYTQQQISNILNIDRSTYAYYETGKTFPDINTFFALARIFNVDILDILEPEDPVTTVSDSGASQKPVRLPLSILPNASHIYELSKDEKQIICGYRAATSEQKKLIFEKMLEILRGSDSEDASR</sequence>
<organism evidence="3 4">
    <name type="scientific">Yeguia hominis</name>
    <dbReference type="NCBI Taxonomy" id="2763662"/>
    <lineage>
        <taxon>Bacteria</taxon>
        <taxon>Bacillati</taxon>
        <taxon>Bacillota</taxon>
        <taxon>Clostridia</taxon>
        <taxon>Eubacteriales</taxon>
        <taxon>Yeguiaceae</taxon>
        <taxon>Yeguia</taxon>
    </lineage>
</organism>
<dbReference type="InterPro" id="IPR010982">
    <property type="entry name" value="Lambda_DNA-bd_dom_sf"/>
</dbReference>
<comment type="caution">
    <text evidence="3">The sequence shown here is derived from an EMBL/GenBank/DDBJ whole genome shotgun (WGS) entry which is preliminary data.</text>
</comment>
<dbReference type="CDD" id="cd00093">
    <property type="entry name" value="HTH_XRE"/>
    <property type="match status" value="1"/>
</dbReference>
<evidence type="ECO:0000259" key="2">
    <source>
        <dbReference type="PROSITE" id="PS50943"/>
    </source>
</evidence>
<dbReference type="SMART" id="SM00530">
    <property type="entry name" value="HTH_XRE"/>
    <property type="match status" value="1"/>
</dbReference>
<proteinExistence type="predicted"/>
<dbReference type="InterPro" id="IPR001387">
    <property type="entry name" value="Cro/C1-type_HTH"/>
</dbReference>
<dbReference type="Gene3D" id="1.10.260.40">
    <property type="entry name" value="lambda repressor-like DNA-binding domains"/>
    <property type="match status" value="1"/>
</dbReference>
<dbReference type="PROSITE" id="PS50943">
    <property type="entry name" value="HTH_CROC1"/>
    <property type="match status" value="1"/>
</dbReference>
<dbReference type="Pfam" id="PF12844">
    <property type="entry name" value="HTH_19"/>
    <property type="match status" value="1"/>
</dbReference>
<evidence type="ECO:0000313" key="4">
    <source>
        <dbReference type="Proteomes" id="UP000651482"/>
    </source>
</evidence>
<dbReference type="EMBL" id="JACRSN010000003">
    <property type="protein sequence ID" value="MBC8532975.1"/>
    <property type="molecule type" value="Genomic_DNA"/>
</dbReference>
<dbReference type="AlphaFoldDB" id="A0A926D5U9"/>
<protein>
    <submittedName>
        <fullName evidence="3">Helix-turn-helix domain-containing protein</fullName>
    </submittedName>
</protein>
<evidence type="ECO:0000313" key="3">
    <source>
        <dbReference type="EMBL" id="MBC8532975.1"/>
    </source>
</evidence>
<gene>
    <name evidence="3" type="ORF">IAG03_02955</name>
</gene>
<name>A0A926D5U9_9FIRM</name>
<keyword evidence="1" id="KW-0238">DNA-binding</keyword>
<dbReference type="SUPFAM" id="SSF47413">
    <property type="entry name" value="lambda repressor-like DNA-binding domains"/>
    <property type="match status" value="1"/>
</dbReference>
<accession>A0A926D5U9</accession>
<feature type="domain" description="HTH cro/C1-type" evidence="2">
    <location>
        <begin position="12"/>
        <end position="66"/>
    </location>
</feature>
<dbReference type="Proteomes" id="UP000651482">
    <property type="component" value="Unassembled WGS sequence"/>
</dbReference>
<reference evidence="3" key="1">
    <citation type="submission" date="2020-08" db="EMBL/GenBank/DDBJ databases">
        <title>Genome public.</title>
        <authorList>
            <person name="Liu C."/>
            <person name="Sun Q."/>
        </authorList>
    </citation>
    <scope>NUCLEOTIDE SEQUENCE</scope>
    <source>
        <strain evidence="3">NSJ-40</strain>
    </source>
</reference>
<dbReference type="RefSeq" id="WP_249318253.1">
    <property type="nucleotide sequence ID" value="NZ_JACRSN010000003.1"/>
</dbReference>